<keyword evidence="3" id="KW-1185">Reference proteome</keyword>
<keyword evidence="1" id="KW-1133">Transmembrane helix</keyword>
<keyword evidence="1" id="KW-0812">Transmembrane</keyword>
<feature type="transmembrane region" description="Helical" evidence="1">
    <location>
        <begin position="36"/>
        <end position="55"/>
    </location>
</feature>
<dbReference type="AlphaFoldDB" id="A0A166NIS8"/>
<accession>A0A166NIS8</accession>
<proteinExistence type="predicted"/>
<reference evidence="2 3" key="1">
    <citation type="journal article" date="2016" name="Mol. Biol. Evol.">
        <title>Comparative Genomics of Early-Diverging Mushroom-Forming Fungi Provides Insights into the Origins of Lignocellulose Decay Capabilities.</title>
        <authorList>
            <person name="Nagy L.G."/>
            <person name="Riley R."/>
            <person name="Tritt A."/>
            <person name="Adam C."/>
            <person name="Daum C."/>
            <person name="Floudas D."/>
            <person name="Sun H."/>
            <person name="Yadav J.S."/>
            <person name="Pangilinan J."/>
            <person name="Larsson K.H."/>
            <person name="Matsuura K."/>
            <person name="Barry K."/>
            <person name="Labutti K."/>
            <person name="Kuo R."/>
            <person name="Ohm R.A."/>
            <person name="Bhattacharya S.S."/>
            <person name="Shirouzu T."/>
            <person name="Yoshinaga Y."/>
            <person name="Martin F.M."/>
            <person name="Grigoriev I.V."/>
            <person name="Hibbett D.S."/>
        </authorList>
    </citation>
    <scope>NUCLEOTIDE SEQUENCE [LARGE SCALE GENOMIC DNA]</scope>
    <source>
        <strain evidence="2 3">CBS 109695</strain>
    </source>
</reference>
<gene>
    <name evidence="2" type="ORF">FIBSPDRAFT_856440</name>
</gene>
<evidence type="ECO:0000313" key="2">
    <source>
        <dbReference type="EMBL" id="KZP25048.1"/>
    </source>
</evidence>
<protein>
    <submittedName>
        <fullName evidence="2">Uncharacterized protein</fullName>
    </submittedName>
</protein>
<dbReference type="EMBL" id="KV417523">
    <property type="protein sequence ID" value="KZP25048.1"/>
    <property type="molecule type" value="Genomic_DNA"/>
</dbReference>
<keyword evidence="1" id="KW-0472">Membrane</keyword>
<organism evidence="2 3">
    <name type="scientific">Athelia psychrophila</name>
    <dbReference type="NCBI Taxonomy" id="1759441"/>
    <lineage>
        <taxon>Eukaryota</taxon>
        <taxon>Fungi</taxon>
        <taxon>Dikarya</taxon>
        <taxon>Basidiomycota</taxon>
        <taxon>Agaricomycotina</taxon>
        <taxon>Agaricomycetes</taxon>
        <taxon>Agaricomycetidae</taxon>
        <taxon>Atheliales</taxon>
        <taxon>Atheliaceae</taxon>
        <taxon>Athelia</taxon>
    </lineage>
</organism>
<evidence type="ECO:0000256" key="1">
    <source>
        <dbReference type="SAM" id="Phobius"/>
    </source>
</evidence>
<sequence>MIAGGITAIYDLYGDYYVTYSGLGELGFPLEITATVALLGLSTSYVMYIVISAVIDKVRGNAFFPSHLDESPLSSFSPPKKLFLGCRRTPTEQAAVTDYCASYIFQRSVFRKHAFEPTGWAIFRGIIAVYCFVGLLVVIAYSGYSGGEEYKTAGLTLQETVLPSADVQRSFAANFLSVAMLSPSQSIPSDLRVARSGGIPLIQTTTASDSQFWSEDVPPGDPNGGLMDPYPYPSNGYPFIEDNDFNVSWSGEVTVNIWITTFGTPGSTNSTQAIYSPSFSLVPYKQYDIDLAVISYKMNGLSWLFLEPHIRSDAASGSNTTSANFSCSWQAQRQMTHRVLSSSSGLVLFARALSEIGGVYAFLDGVFALLFGRTIMGILFGTRVISPFGLLGMLTRNRFRRLIDEQYPRLQEDIERGGMAAYISEVAIDPGLVLTSTSAHIRARVSTSSHGSHTGGDADEAGIIHLRSVELSDENKSHGRLPYVIERI</sequence>
<name>A0A166NIS8_9AGAM</name>
<evidence type="ECO:0000313" key="3">
    <source>
        <dbReference type="Proteomes" id="UP000076532"/>
    </source>
</evidence>
<dbReference type="OrthoDB" id="3227921at2759"/>
<dbReference type="Proteomes" id="UP000076532">
    <property type="component" value="Unassembled WGS sequence"/>
</dbReference>
<feature type="transmembrane region" description="Helical" evidence="1">
    <location>
        <begin position="121"/>
        <end position="141"/>
    </location>
</feature>
<feature type="transmembrane region" description="Helical" evidence="1">
    <location>
        <begin position="375"/>
        <end position="394"/>
    </location>
</feature>